<evidence type="ECO:0000256" key="1">
    <source>
        <dbReference type="ARBA" id="ARBA00004141"/>
    </source>
</evidence>
<keyword evidence="4" id="KW-0328">Glycosyltransferase</keyword>
<keyword evidence="5" id="KW-0808">Transferase</keyword>
<dbReference type="PANTHER" id="PTHR12726:SF0">
    <property type="entry name" value="CERAMIDE GLUCOSYLTRANSFERASE"/>
    <property type="match status" value="1"/>
</dbReference>
<dbReference type="SUPFAM" id="SSF53448">
    <property type="entry name" value="Nucleotide-diphospho-sugar transferases"/>
    <property type="match status" value="1"/>
</dbReference>
<protein>
    <recommendedName>
        <fullName evidence="12">Ceramide glucosyltransferase</fullName>
    </recommendedName>
</protein>
<keyword evidence="8 9" id="KW-0472">Membrane</keyword>
<evidence type="ECO:0000256" key="4">
    <source>
        <dbReference type="ARBA" id="ARBA00022676"/>
    </source>
</evidence>
<organism evidence="10 11">
    <name type="scientific">Xanthobacter agilis</name>
    <dbReference type="NCBI Taxonomy" id="47492"/>
    <lineage>
        <taxon>Bacteria</taxon>
        <taxon>Pseudomonadati</taxon>
        <taxon>Pseudomonadota</taxon>
        <taxon>Alphaproteobacteria</taxon>
        <taxon>Hyphomicrobiales</taxon>
        <taxon>Xanthobacteraceae</taxon>
        <taxon>Xanthobacter</taxon>
    </lineage>
</organism>
<comment type="pathway">
    <text evidence="2">Lipid metabolism; sphingolipid metabolism.</text>
</comment>
<evidence type="ECO:0000256" key="9">
    <source>
        <dbReference type="SAM" id="Phobius"/>
    </source>
</evidence>
<evidence type="ECO:0000313" key="11">
    <source>
        <dbReference type="Proteomes" id="UP001241747"/>
    </source>
</evidence>
<dbReference type="Pfam" id="PF13641">
    <property type="entry name" value="Glyco_tranf_2_3"/>
    <property type="match status" value="1"/>
</dbReference>
<comment type="pathway">
    <text evidence="3">Sphingolipid metabolism.</text>
</comment>
<dbReference type="EMBL" id="JAUSVY010000003">
    <property type="protein sequence ID" value="MDQ0504879.1"/>
    <property type="molecule type" value="Genomic_DNA"/>
</dbReference>
<gene>
    <name evidence="10" type="ORF">QOZ94_001661</name>
</gene>
<feature type="transmembrane region" description="Helical" evidence="9">
    <location>
        <begin position="345"/>
        <end position="368"/>
    </location>
</feature>
<evidence type="ECO:0000313" key="10">
    <source>
        <dbReference type="EMBL" id="MDQ0504879.1"/>
    </source>
</evidence>
<dbReference type="PANTHER" id="PTHR12726">
    <property type="entry name" value="CERAMIDE GLUCOSYLTRANSFERASE"/>
    <property type="match status" value="1"/>
</dbReference>
<keyword evidence="6 9" id="KW-0812">Transmembrane</keyword>
<evidence type="ECO:0000256" key="6">
    <source>
        <dbReference type="ARBA" id="ARBA00022692"/>
    </source>
</evidence>
<feature type="transmembrane region" description="Helical" evidence="9">
    <location>
        <begin position="311"/>
        <end position="333"/>
    </location>
</feature>
<comment type="caution">
    <text evidence="10">The sequence shown here is derived from an EMBL/GenBank/DDBJ whole genome shotgun (WGS) entry which is preliminary data.</text>
</comment>
<comment type="subcellular location">
    <subcellularLocation>
        <location evidence="1">Membrane</location>
        <topology evidence="1">Multi-pass membrane protein</topology>
    </subcellularLocation>
</comment>
<dbReference type="InterPro" id="IPR025993">
    <property type="entry name" value="Ceramide_glucosylTrfase"/>
</dbReference>
<evidence type="ECO:0008006" key="12">
    <source>
        <dbReference type="Google" id="ProtNLM"/>
    </source>
</evidence>
<sequence>MDVLLVTVVVLGLAMSVASVASAVRKMLWMHLPKEPARARVSVILPLTGAVPQLGELVRLLAEQTLPPRRLIISVESEDDPACGAARTMVQDAPFPIEVVVAGPATDQAQKCHNQQVALDQIDVNDDMIALMDGDIRPSIHWLSGLVAPILYEDFHLVTGHRWQQVTAPRLGAHLVTAVDRAVTLTPRLDRDGTRVVWGGSMAISVDSAAHMNLRGSLDHTLSDDLSVSRQAAESGLKLVTRGSMLVASPSDLRLIPAWRFARRQYQICHIYRPWLWRLALLLIGLRLGAWAAGVALIATASPFAEWAVSALLTLSVLGFAKQYLVGVVAAWAEVPDPASVRLGQLALGIVQPVADAFHFSVILGAAWTRTVRWGHVTYDVQGPDRIRVKRRRPFSH</sequence>
<feature type="transmembrane region" description="Helical" evidence="9">
    <location>
        <begin position="275"/>
        <end position="299"/>
    </location>
</feature>
<evidence type="ECO:0000256" key="7">
    <source>
        <dbReference type="ARBA" id="ARBA00022989"/>
    </source>
</evidence>
<evidence type="ECO:0000256" key="8">
    <source>
        <dbReference type="ARBA" id="ARBA00023136"/>
    </source>
</evidence>
<accession>A0ABU0LCJ8</accession>
<keyword evidence="7 9" id="KW-1133">Transmembrane helix</keyword>
<reference evidence="10 11" key="1">
    <citation type="submission" date="2023-07" db="EMBL/GenBank/DDBJ databases">
        <title>Genomic Encyclopedia of Type Strains, Phase IV (KMG-IV): sequencing the most valuable type-strain genomes for metagenomic binning, comparative biology and taxonomic classification.</title>
        <authorList>
            <person name="Goeker M."/>
        </authorList>
    </citation>
    <scope>NUCLEOTIDE SEQUENCE [LARGE SCALE GENOMIC DNA]</scope>
    <source>
        <strain evidence="10 11">DSM 3770</strain>
    </source>
</reference>
<evidence type="ECO:0000256" key="5">
    <source>
        <dbReference type="ARBA" id="ARBA00022679"/>
    </source>
</evidence>
<dbReference type="Proteomes" id="UP001241747">
    <property type="component" value="Unassembled WGS sequence"/>
</dbReference>
<evidence type="ECO:0000256" key="3">
    <source>
        <dbReference type="ARBA" id="ARBA00004991"/>
    </source>
</evidence>
<name>A0ABU0LCJ8_XANAG</name>
<evidence type="ECO:0000256" key="2">
    <source>
        <dbReference type="ARBA" id="ARBA00004760"/>
    </source>
</evidence>
<proteinExistence type="predicted"/>
<keyword evidence="11" id="KW-1185">Reference proteome</keyword>
<dbReference type="InterPro" id="IPR029044">
    <property type="entry name" value="Nucleotide-diphossugar_trans"/>
</dbReference>
<dbReference type="RefSeq" id="WP_237344740.1">
    <property type="nucleotide sequence ID" value="NZ_JABWGX010000005.1"/>
</dbReference>